<sequence length="105" mass="11761">MADKIGFVGSCTADLSRAPEYINGIKHCYYDCSLKFGKEQDAAKWRNASNSILLQDFKDVGEKGWRNSVDYGTQVCIGQDVKMDTLLLHLCLNQLSNPFRLTPIA</sequence>
<evidence type="ECO:0000313" key="2">
    <source>
        <dbReference type="Proteomes" id="UP000510621"/>
    </source>
</evidence>
<accession>A0A7L6AXG9</accession>
<reference evidence="1" key="1">
    <citation type="submission" date="2020-06" db="EMBL/GenBank/DDBJ databases">
        <title>Analysis procedures for assessing recovery of high quality, complete, closed genomes from Nanopore long read metagenome sequencing.</title>
        <authorList>
            <person name="Bessarab I."/>
            <person name="Arumugam K."/>
            <person name="Haryono M."/>
            <person name="Liu X."/>
            <person name="Roy S."/>
            <person name="Zuniga-Montanez R.E."/>
            <person name="Qiu G."/>
            <person name="Drautz-Moses D.I."/>
            <person name="Law Y.Y."/>
            <person name="Wuertz S."/>
            <person name="Lauro F.M."/>
            <person name="Huson D.H."/>
            <person name="Williams R.B."/>
        </authorList>
    </citation>
    <scope>NUCLEOTIDE SEQUENCE [LARGE SCALE GENOMIC DNA]</scope>
    <source>
        <strain evidence="1">SSD2</strain>
    </source>
</reference>
<gene>
    <name evidence="1" type="ORF">HZT40_22320</name>
</gene>
<protein>
    <submittedName>
        <fullName evidence="1">Uncharacterized protein</fullName>
    </submittedName>
</protein>
<dbReference type="EMBL" id="CP059265">
    <property type="protein sequence ID" value="QLQ33900.1"/>
    <property type="molecule type" value="Genomic_DNA"/>
</dbReference>
<proteinExistence type="predicted"/>
<evidence type="ECO:0000313" key="1">
    <source>
        <dbReference type="EMBL" id="QLQ33900.1"/>
    </source>
</evidence>
<name>A0A7L6AXG9_9GAMM</name>
<dbReference type="KEGG" id="this:HZT40_22320"/>
<keyword evidence="2" id="KW-1185">Reference proteome</keyword>
<dbReference type="Proteomes" id="UP000510621">
    <property type="component" value="Chromosome"/>
</dbReference>
<organism evidence="1 2">
    <name type="scientific">Candidatus Thiothrix singaporensis</name>
    <dbReference type="NCBI Taxonomy" id="2799669"/>
    <lineage>
        <taxon>Bacteria</taxon>
        <taxon>Pseudomonadati</taxon>
        <taxon>Pseudomonadota</taxon>
        <taxon>Gammaproteobacteria</taxon>
        <taxon>Thiotrichales</taxon>
        <taxon>Thiotrichaceae</taxon>
        <taxon>Thiothrix</taxon>
    </lineage>
</organism>
<dbReference type="AlphaFoldDB" id="A0A7L6AXG9"/>